<evidence type="ECO:0000313" key="3">
    <source>
        <dbReference type="EMBL" id="EEZ99156.1"/>
    </source>
</evidence>
<dbReference type="EMBL" id="KQ971308">
    <property type="protein sequence ID" value="EEZ99156.1"/>
    <property type="molecule type" value="Genomic_DNA"/>
</dbReference>
<dbReference type="Gene3D" id="2.40.70.10">
    <property type="entry name" value="Acid Proteases"/>
    <property type="match status" value="1"/>
</dbReference>
<reference evidence="3 4" key="1">
    <citation type="journal article" date="2008" name="Nature">
        <title>The genome of the model beetle and pest Tribolium castaneum.</title>
        <authorList>
            <consortium name="Tribolium Genome Sequencing Consortium"/>
            <person name="Richards S."/>
            <person name="Gibbs R.A."/>
            <person name="Weinstock G.M."/>
            <person name="Brown S.J."/>
            <person name="Denell R."/>
            <person name="Beeman R.W."/>
            <person name="Gibbs R."/>
            <person name="Beeman R.W."/>
            <person name="Brown S.J."/>
            <person name="Bucher G."/>
            <person name="Friedrich M."/>
            <person name="Grimmelikhuijzen C.J."/>
            <person name="Klingler M."/>
            <person name="Lorenzen M."/>
            <person name="Richards S."/>
            <person name="Roth S."/>
            <person name="Schroder R."/>
            <person name="Tautz D."/>
            <person name="Zdobnov E.M."/>
            <person name="Muzny D."/>
            <person name="Gibbs R.A."/>
            <person name="Weinstock G.M."/>
            <person name="Attaway T."/>
            <person name="Bell S."/>
            <person name="Buhay C.J."/>
            <person name="Chandrabose M.N."/>
            <person name="Chavez D."/>
            <person name="Clerk-Blankenburg K.P."/>
            <person name="Cree A."/>
            <person name="Dao M."/>
            <person name="Davis C."/>
            <person name="Chacko J."/>
            <person name="Dinh H."/>
            <person name="Dugan-Rocha S."/>
            <person name="Fowler G."/>
            <person name="Garner T.T."/>
            <person name="Garnes J."/>
            <person name="Gnirke A."/>
            <person name="Hawes A."/>
            <person name="Hernandez J."/>
            <person name="Hines S."/>
            <person name="Holder M."/>
            <person name="Hume J."/>
            <person name="Jhangiani S.N."/>
            <person name="Joshi V."/>
            <person name="Khan Z.M."/>
            <person name="Jackson L."/>
            <person name="Kovar C."/>
            <person name="Kowis A."/>
            <person name="Lee S."/>
            <person name="Lewis L.R."/>
            <person name="Margolis J."/>
            <person name="Morgan M."/>
            <person name="Nazareth L.V."/>
            <person name="Nguyen N."/>
            <person name="Okwuonu G."/>
            <person name="Parker D."/>
            <person name="Richards S."/>
            <person name="Ruiz S.J."/>
            <person name="Santibanez J."/>
            <person name="Savard J."/>
            <person name="Scherer S.E."/>
            <person name="Schneider B."/>
            <person name="Sodergren E."/>
            <person name="Tautz D."/>
            <person name="Vattahil S."/>
            <person name="Villasana D."/>
            <person name="White C.S."/>
            <person name="Wright R."/>
            <person name="Park Y."/>
            <person name="Beeman R.W."/>
            <person name="Lord J."/>
            <person name="Oppert B."/>
            <person name="Lorenzen M."/>
            <person name="Brown S."/>
            <person name="Wang L."/>
            <person name="Savard J."/>
            <person name="Tautz D."/>
            <person name="Richards S."/>
            <person name="Weinstock G."/>
            <person name="Gibbs R.A."/>
            <person name="Liu Y."/>
            <person name="Worley K."/>
            <person name="Weinstock G."/>
            <person name="Elsik C.G."/>
            <person name="Reese J.T."/>
            <person name="Elhaik E."/>
            <person name="Landan G."/>
            <person name="Graur D."/>
            <person name="Arensburger P."/>
            <person name="Atkinson P."/>
            <person name="Beeman R.W."/>
            <person name="Beidler J."/>
            <person name="Brown S.J."/>
            <person name="Demuth J.P."/>
            <person name="Drury D.W."/>
            <person name="Du Y.Z."/>
            <person name="Fujiwara H."/>
            <person name="Lorenzen M."/>
            <person name="Maselli V."/>
            <person name="Osanai M."/>
            <person name="Park Y."/>
            <person name="Robertson H.M."/>
            <person name="Tu Z."/>
            <person name="Wang J.J."/>
            <person name="Wang S."/>
            <person name="Richards S."/>
            <person name="Song H."/>
            <person name="Zhang L."/>
            <person name="Sodergren E."/>
            <person name="Werner D."/>
            <person name="Stanke M."/>
            <person name="Morgenstern B."/>
            <person name="Solovyev V."/>
            <person name="Kosarev P."/>
            <person name="Brown G."/>
            <person name="Chen H.C."/>
            <person name="Ermolaeva O."/>
            <person name="Hlavina W."/>
            <person name="Kapustin Y."/>
            <person name="Kiryutin B."/>
            <person name="Kitts P."/>
            <person name="Maglott D."/>
            <person name="Pruitt K."/>
            <person name="Sapojnikov V."/>
            <person name="Souvorov A."/>
            <person name="Mackey A.J."/>
            <person name="Waterhouse R.M."/>
            <person name="Wyder S."/>
            <person name="Zdobnov E.M."/>
            <person name="Zdobnov E.M."/>
            <person name="Wyder S."/>
            <person name="Kriventseva E.V."/>
            <person name="Kadowaki T."/>
            <person name="Bork P."/>
            <person name="Aranda M."/>
            <person name="Bao R."/>
            <person name="Beermann A."/>
            <person name="Berns N."/>
            <person name="Bolognesi R."/>
            <person name="Bonneton F."/>
            <person name="Bopp D."/>
            <person name="Brown S.J."/>
            <person name="Bucher G."/>
            <person name="Butts T."/>
            <person name="Chaumot A."/>
            <person name="Denell R.E."/>
            <person name="Ferrier D.E."/>
            <person name="Friedrich M."/>
            <person name="Gordon C.M."/>
            <person name="Jindra M."/>
            <person name="Klingler M."/>
            <person name="Lan Q."/>
            <person name="Lattorff H.M."/>
            <person name="Laudet V."/>
            <person name="von Levetsow C."/>
            <person name="Liu Z."/>
            <person name="Lutz R."/>
            <person name="Lynch J.A."/>
            <person name="da Fonseca R.N."/>
            <person name="Posnien N."/>
            <person name="Reuter R."/>
            <person name="Roth S."/>
            <person name="Savard J."/>
            <person name="Schinko J.B."/>
            <person name="Schmitt C."/>
            <person name="Schoppmeier M."/>
            <person name="Schroder R."/>
            <person name="Shippy T.D."/>
            <person name="Simonnet F."/>
            <person name="Marques-Souza H."/>
            <person name="Tautz D."/>
            <person name="Tomoyasu Y."/>
            <person name="Trauner J."/>
            <person name="Van der Zee M."/>
            <person name="Vervoort M."/>
            <person name="Wittkopp N."/>
            <person name="Wimmer E.A."/>
            <person name="Yang X."/>
            <person name="Jones A.K."/>
            <person name="Sattelle D.B."/>
            <person name="Ebert P.R."/>
            <person name="Nelson D."/>
            <person name="Scott J.G."/>
            <person name="Beeman R.W."/>
            <person name="Muthukrishnan S."/>
            <person name="Kramer K.J."/>
            <person name="Arakane Y."/>
            <person name="Beeman R.W."/>
            <person name="Zhu Q."/>
            <person name="Hogenkamp D."/>
            <person name="Dixit R."/>
            <person name="Oppert B."/>
            <person name="Jiang H."/>
            <person name="Zou Z."/>
            <person name="Marshall J."/>
            <person name="Elpidina E."/>
            <person name="Vinokurov K."/>
            <person name="Oppert C."/>
            <person name="Zou Z."/>
            <person name="Evans J."/>
            <person name="Lu Z."/>
            <person name="Zhao P."/>
            <person name="Sumathipala N."/>
            <person name="Altincicek B."/>
            <person name="Vilcinskas A."/>
            <person name="Williams M."/>
            <person name="Hultmark D."/>
            <person name="Hetru C."/>
            <person name="Jiang H."/>
            <person name="Grimmelikhuijzen C.J."/>
            <person name="Hauser F."/>
            <person name="Cazzamali G."/>
            <person name="Williamson M."/>
            <person name="Park Y."/>
            <person name="Li B."/>
            <person name="Tanaka Y."/>
            <person name="Predel R."/>
            <person name="Neupert S."/>
            <person name="Schachtner J."/>
            <person name="Verleyen P."/>
            <person name="Raible F."/>
            <person name="Bork P."/>
            <person name="Friedrich M."/>
            <person name="Walden K.K."/>
            <person name="Robertson H.M."/>
            <person name="Angeli S."/>
            <person name="Foret S."/>
            <person name="Bucher G."/>
            <person name="Schuetz S."/>
            <person name="Maleszka R."/>
            <person name="Wimmer E.A."/>
            <person name="Beeman R.W."/>
            <person name="Lorenzen M."/>
            <person name="Tomoyasu Y."/>
            <person name="Miller S.C."/>
            <person name="Grossmann D."/>
            <person name="Bucher G."/>
        </authorList>
    </citation>
    <scope>NUCLEOTIDE SEQUENCE [LARGE SCALE GENOMIC DNA]</scope>
    <source>
        <strain evidence="3 4">Georgia GA2</strain>
    </source>
</reference>
<dbReference type="OMA" id="KTHECKS"/>
<dbReference type="AlphaFoldDB" id="D6WBH9"/>
<feature type="domain" description="Transposable element P transposase-like GTP-binding insertion" evidence="2">
    <location>
        <begin position="669"/>
        <end position="753"/>
    </location>
</feature>
<proteinExistence type="predicted"/>
<keyword evidence="4" id="KW-1185">Reference proteome</keyword>
<evidence type="ECO:0000259" key="1">
    <source>
        <dbReference type="Pfam" id="PF21787"/>
    </source>
</evidence>
<sequence>MNLRALQALDEPIHQWNSILIYLIKTKLDPATRRDWEKMKSEMSHFPTINDLIKFLTEKCHLLESLSINTKRQSSHSTNTEKSKLVHVAHQHVECYFCKGSHSICRCSKFNGLSPSDRIKEASKLRLCKNYLRFNHKTHECKSSKCRICGQQHKTLLHVTIPNTEESVVKQPDLAESKQTTNLSCAYASSKHALLPTAIVDVFDKQGNKKEIRILLDSGSQSNLIRQNILNLLGINNSQSNSLGTVTVTLHSKINSYKCTIPCVVLTKITNNLGQPSLNINDFKLPDNIRLADPTFCDSDTIDALVGVEMFRSLLCIGQISLGERQPILQKTRFGWIISGPVNGQFLNKYQSCHFTKTSDFDNDIQKQLKAFWEIEEIPKTPILSNEEMECETFFKNTTFRNNHGRFVVKLPVKKNINELGESYAISHHRYVALEKRLRSNPLLHKQYSTFIQEYLDMGHMSPVTYTPDTLKKAYFIPHHTVLRPDHTTSKICVVLTPVVKLLRTQSRQVVTQVNQLLSEYCFPLRKWSSNHPELLNDVDTDKAEHYDKSRQVIIGFEDLGHLGRSLKYADHGLALMGRGIRKRWKQPIAYYFTASTISAVALKQIIVKAVEKLKSLGLIVQQQSTVSDEGATNRSAMTQLCSSVNDTPSGYHFEIDGSKINCIFDPVHLLKNTRNALIENFIEFAPGKRAHFEHILMVFESDQKKKFRSLHKLSREDFNFKNSYTKMKVSVAARQLSYSVVCELETYVSHNQLPPNACGNKCGIYPFN</sequence>
<dbReference type="PhylomeDB" id="D6WBH9"/>
<dbReference type="GO" id="GO:0006508">
    <property type="term" value="P:proteolysis"/>
    <property type="evidence" value="ECO:0007669"/>
    <property type="project" value="InterPro"/>
</dbReference>
<organism evidence="3 4">
    <name type="scientific">Tribolium castaneum</name>
    <name type="common">Red flour beetle</name>
    <dbReference type="NCBI Taxonomy" id="7070"/>
    <lineage>
        <taxon>Eukaryota</taxon>
        <taxon>Metazoa</taxon>
        <taxon>Ecdysozoa</taxon>
        <taxon>Arthropoda</taxon>
        <taxon>Hexapoda</taxon>
        <taxon>Insecta</taxon>
        <taxon>Pterygota</taxon>
        <taxon>Neoptera</taxon>
        <taxon>Endopterygota</taxon>
        <taxon>Coleoptera</taxon>
        <taxon>Polyphaga</taxon>
        <taxon>Cucujiformia</taxon>
        <taxon>Tenebrionidae</taxon>
        <taxon>Tenebrionidae incertae sedis</taxon>
        <taxon>Tribolium</taxon>
    </lineage>
</organism>
<dbReference type="Proteomes" id="UP000007266">
    <property type="component" value="Linkage group 2"/>
</dbReference>
<dbReference type="InterPro" id="IPR048365">
    <property type="entry name" value="TNP-like_RNaseH_N"/>
</dbReference>
<feature type="domain" description="Transposable element P transposase-like RNase H" evidence="1">
    <location>
        <begin position="542"/>
        <end position="641"/>
    </location>
</feature>
<dbReference type="Pfam" id="PF21787">
    <property type="entry name" value="TNP-like_RNaseH_N"/>
    <property type="match status" value="1"/>
</dbReference>
<name>D6WBH9_TRICA</name>
<gene>
    <name evidence="3" type="primary">GLEAN_16155</name>
    <name evidence="3" type="ORF">TcasGA2_TC016155</name>
</gene>
<evidence type="ECO:0000313" key="4">
    <source>
        <dbReference type="Proteomes" id="UP000007266"/>
    </source>
</evidence>
<dbReference type="Pfam" id="PF21788">
    <property type="entry name" value="TNP-like_GBD"/>
    <property type="match status" value="1"/>
</dbReference>
<reference evidence="3 4" key="2">
    <citation type="journal article" date="2010" name="Nucleic Acids Res.">
        <title>BeetleBase in 2010: revisions to provide comprehensive genomic information for Tribolium castaneum.</title>
        <authorList>
            <person name="Kim H.S."/>
            <person name="Murphy T."/>
            <person name="Xia J."/>
            <person name="Caragea D."/>
            <person name="Park Y."/>
            <person name="Beeman R.W."/>
            <person name="Lorenzen M.D."/>
            <person name="Butcher S."/>
            <person name="Manak J.R."/>
            <person name="Brown S.J."/>
        </authorList>
    </citation>
    <scope>GENOME REANNOTATION</scope>
    <source>
        <strain evidence="3 4">Georgia GA2</strain>
    </source>
</reference>
<dbReference type="CDD" id="cd00303">
    <property type="entry name" value="retropepsin_like"/>
    <property type="match status" value="1"/>
</dbReference>
<dbReference type="PANTHER" id="PTHR47331">
    <property type="entry name" value="PHD-TYPE DOMAIN-CONTAINING PROTEIN"/>
    <property type="match status" value="1"/>
</dbReference>
<dbReference type="InterPro" id="IPR021109">
    <property type="entry name" value="Peptidase_aspartic_dom_sf"/>
</dbReference>
<dbReference type="GO" id="GO:0004190">
    <property type="term" value="F:aspartic-type endopeptidase activity"/>
    <property type="evidence" value="ECO:0007669"/>
    <property type="project" value="InterPro"/>
</dbReference>
<protein>
    <submittedName>
        <fullName evidence="3">Uncharacterized protein</fullName>
    </submittedName>
</protein>
<dbReference type="PANTHER" id="PTHR47331:SF5">
    <property type="entry name" value="RIBONUCLEASE H"/>
    <property type="match status" value="1"/>
</dbReference>
<evidence type="ECO:0000259" key="2">
    <source>
        <dbReference type="Pfam" id="PF21788"/>
    </source>
</evidence>
<dbReference type="eggNOG" id="KOG0017">
    <property type="taxonomic scope" value="Eukaryota"/>
</dbReference>
<dbReference type="PROSITE" id="PS00141">
    <property type="entry name" value="ASP_PROTEASE"/>
    <property type="match status" value="1"/>
</dbReference>
<dbReference type="InterPro" id="IPR048366">
    <property type="entry name" value="TNP-like_GBD"/>
</dbReference>
<dbReference type="HOGENOM" id="CLU_363434_0_0_1"/>
<dbReference type="InterPro" id="IPR001969">
    <property type="entry name" value="Aspartic_peptidase_AS"/>
</dbReference>
<accession>D6WBH9</accession>